<feature type="transmembrane region" description="Helical" evidence="1">
    <location>
        <begin position="139"/>
        <end position="157"/>
    </location>
</feature>
<gene>
    <name evidence="2" type="ORF">O3G_MSEX009480</name>
</gene>
<dbReference type="Proteomes" id="UP000791440">
    <property type="component" value="Unassembled WGS sequence"/>
</dbReference>
<organism evidence="2 3">
    <name type="scientific">Manduca sexta</name>
    <name type="common">Tobacco hawkmoth</name>
    <name type="synonym">Tobacco hornworm</name>
    <dbReference type="NCBI Taxonomy" id="7130"/>
    <lineage>
        <taxon>Eukaryota</taxon>
        <taxon>Metazoa</taxon>
        <taxon>Ecdysozoa</taxon>
        <taxon>Arthropoda</taxon>
        <taxon>Hexapoda</taxon>
        <taxon>Insecta</taxon>
        <taxon>Pterygota</taxon>
        <taxon>Neoptera</taxon>
        <taxon>Endopterygota</taxon>
        <taxon>Lepidoptera</taxon>
        <taxon>Glossata</taxon>
        <taxon>Ditrysia</taxon>
        <taxon>Bombycoidea</taxon>
        <taxon>Sphingidae</taxon>
        <taxon>Sphinginae</taxon>
        <taxon>Sphingini</taxon>
        <taxon>Manduca</taxon>
    </lineage>
</organism>
<accession>A0A921ZDJ6</accession>
<feature type="transmembrane region" description="Helical" evidence="1">
    <location>
        <begin position="77"/>
        <end position="100"/>
    </location>
</feature>
<sequence length="184" mass="21180">MGFQLPRVSRCCCCVPLRIGSMLIGYFSIIFSCLAMATVSWYIYKVVSYVEHNKLHPNPEHTQEEVEKKALSLYVSFAYYLSVFLYYFIISIVLVIGVHSNKPNLLRSYVKAAMFLFALAVALVVVTCVFMGFFATLPILKWCFTLLVCMVVVRSTYLEMEEQNKPRVYEMQNLYMTPNVPLMA</sequence>
<dbReference type="OrthoDB" id="7328030at2759"/>
<proteinExistence type="predicted"/>
<protein>
    <submittedName>
        <fullName evidence="2">Uncharacterized protein</fullName>
    </submittedName>
</protein>
<keyword evidence="1" id="KW-0472">Membrane</keyword>
<keyword evidence="1" id="KW-0812">Transmembrane</keyword>
<dbReference type="EMBL" id="JH668501">
    <property type="protein sequence ID" value="KAG6455911.1"/>
    <property type="molecule type" value="Genomic_DNA"/>
</dbReference>
<comment type="caution">
    <text evidence="2">The sequence shown here is derived from an EMBL/GenBank/DDBJ whole genome shotgun (WGS) entry which is preliminary data.</text>
</comment>
<feature type="transmembrane region" description="Helical" evidence="1">
    <location>
        <begin position="23"/>
        <end position="44"/>
    </location>
</feature>
<keyword evidence="1" id="KW-1133">Transmembrane helix</keyword>
<evidence type="ECO:0000256" key="1">
    <source>
        <dbReference type="SAM" id="Phobius"/>
    </source>
</evidence>
<reference evidence="2" key="2">
    <citation type="submission" date="2020-12" db="EMBL/GenBank/DDBJ databases">
        <authorList>
            <person name="Kanost M."/>
        </authorList>
    </citation>
    <scope>NUCLEOTIDE SEQUENCE</scope>
</reference>
<evidence type="ECO:0000313" key="3">
    <source>
        <dbReference type="Proteomes" id="UP000791440"/>
    </source>
</evidence>
<dbReference type="PANTHER" id="PTHR36694">
    <property type="entry name" value="PASIFLORA 1, ISOFORM A-RELATED"/>
    <property type="match status" value="1"/>
</dbReference>
<dbReference type="PANTHER" id="PTHR36694:SF11">
    <property type="entry name" value="LP21121P-RELATED"/>
    <property type="match status" value="1"/>
</dbReference>
<dbReference type="PROSITE" id="PS51257">
    <property type="entry name" value="PROKAR_LIPOPROTEIN"/>
    <property type="match status" value="1"/>
</dbReference>
<feature type="transmembrane region" description="Helical" evidence="1">
    <location>
        <begin position="112"/>
        <end position="133"/>
    </location>
</feature>
<dbReference type="AlphaFoldDB" id="A0A921ZDJ6"/>
<reference evidence="2" key="1">
    <citation type="journal article" date="2016" name="Insect Biochem. Mol. Biol.">
        <title>Multifaceted biological insights from a draft genome sequence of the tobacco hornworm moth, Manduca sexta.</title>
        <authorList>
            <person name="Kanost M.R."/>
            <person name="Arrese E.L."/>
            <person name="Cao X."/>
            <person name="Chen Y.R."/>
            <person name="Chellapilla S."/>
            <person name="Goldsmith M.R."/>
            <person name="Grosse-Wilde E."/>
            <person name="Heckel D.G."/>
            <person name="Herndon N."/>
            <person name="Jiang H."/>
            <person name="Papanicolaou A."/>
            <person name="Qu J."/>
            <person name="Soulages J.L."/>
            <person name="Vogel H."/>
            <person name="Walters J."/>
            <person name="Waterhouse R.M."/>
            <person name="Ahn S.J."/>
            <person name="Almeida F.C."/>
            <person name="An C."/>
            <person name="Aqrawi P."/>
            <person name="Bretschneider A."/>
            <person name="Bryant W.B."/>
            <person name="Bucks S."/>
            <person name="Chao H."/>
            <person name="Chevignon G."/>
            <person name="Christen J.M."/>
            <person name="Clarke D.F."/>
            <person name="Dittmer N.T."/>
            <person name="Ferguson L.C.F."/>
            <person name="Garavelou S."/>
            <person name="Gordon K.H.J."/>
            <person name="Gunaratna R.T."/>
            <person name="Han Y."/>
            <person name="Hauser F."/>
            <person name="He Y."/>
            <person name="Heidel-Fischer H."/>
            <person name="Hirsh A."/>
            <person name="Hu Y."/>
            <person name="Jiang H."/>
            <person name="Kalra D."/>
            <person name="Klinner C."/>
            <person name="Konig C."/>
            <person name="Kovar C."/>
            <person name="Kroll A.R."/>
            <person name="Kuwar S.S."/>
            <person name="Lee S.L."/>
            <person name="Lehman R."/>
            <person name="Li K."/>
            <person name="Li Z."/>
            <person name="Liang H."/>
            <person name="Lovelace S."/>
            <person name="Lu Z."/>
            <person name="Mansfield J.H."/>
            <person name="McCulloch K.J."/>
            <person name="Mathew T."/>
            <person name="Morton B."/>
            <person name="Muzny D.M."/>
            <person name="Neunemann D."/>
            <person name="Ongeri F."/>
            <person name="Pauchet Y."/>
            <person name="Pu L.L."/>
            <person name="Pyrousis I."/>
            <person name="Rao X.J."/>
            <person name="Redding A."/>
            <person name="Roesel C."/>
            <person name="Sanchez-Gracia A."/>
            <person name="Schaack S."/>
            <person name="Shukla A."/>
            <person name="Tetreau G."/>
            <person name="Wang Y."/>
            <person name="Xiong G.H."/>
            <person name="Traut W."/>
            <person name="Walsh T.K."/>
            <person name="Worley K.C."/>
            <person name="Wu D."/>
            <person name="Wu W."/>
            <person name="Wu Y.Q."/>
            <person name="Zhang X."/>
            <person name="Zou Z."/>
            <person name="Zucker H."/>
            <person name="Briscoe A.D."/>
            <person name="Burmester T."/>
            <person name="Clem R.J."/>
            <person name="Feyereisen R."/>
            <person name="Grimmelikhuijzen C.J.P."/>
            <person name="Hamodrakas S.J."/>
            <person name="Hansson B.S."/>
            <person name="Huguet E."/>
            <person name="Jermiin L.S."/>
            <person name="Lan Q."/>
            <person name="Lehman H.K."/>
            <person name="Lorenzen M."/>
            <person name="Merzendorfer H."/>
            <person name="Michalopoulos I."/>
            <person name="Morton D.B."/>
            <person name="Muthukrishnan S."/>
            <person name="Oakeshott J.G."/>
            <person name="Palmer W."/>
            <person name="Park Y."/>
            <person name="Passarelli A.L."/>
            <person name="Rozas J."/>
            <person name="Schwartz L.M."/>
            <person name="Smith W."/>
            <person name="Southgate A."/>
            <person name="Vilcinskas A."/>
            <person name="Vogt R."/>
            <person name="Wang P."/>
            <person name="Werren J."/>
            <person name="Yu X.Q."/>
            <person name="Zhou J.J."/>
            <person name="Brown S.J."/>
            <person name="Scherer S.E."/>
            <person name="Richards S."/>
            <person name="Blissard G.W."/>
        </authorList>
    </citation>
    <scope>NUCLEOTIDE SEQUENCE</scope>
</reference>
<keyword evidence="3" id="KW-1185">Reference proteome</keyword>
<name>A0A921ZDJ6_MANSE</name>
<evidence type="ECO:0000313" key="2">
    <source>
        <dbReference type="EMBL" id="KAG6455911.1"/>
    </source>
</evidence>